<name>A0ABT1J102_9ACTN</name>
<reference evidence="2 3" key="1">
    <citation type="submission" date="2022-06" db="EMBL/GenBank/DDBJ databases">
        <title>Sequencing the genomes of 1000 actinobacteria strains.</title>
        <authorList>
            <person name="Klenk H.-P."/>
        </authorList>
    </citation>
    <scope>NUCLEOTIDE SEQUENCE [LARGE SCALE GENOMIC DNA]</scope>
    <source>
        <strain evidence="2 3">DSM 41656</strain>
    </source>
</reference>
<evidence type="ECO:0000259" key="1">
    <source>
        <dbReference type="PROSITE" id="PS51819"/>
    </source>
</evidence>
<dbReference type="Pfam" id="PF22658">
    <property type="entry name" value="YycE-like_N"/>
    <property type="match status" value="1"/>
</dbReference>
<dbReference type="InterPro" id="IPR058997">
    <property type="entry name" value="YycE-like_C"/>
</dbReference>
<comment type="caution">
    <text evidence="2">The sequence shown here is derived from an EMBL/GenBank/DDBJ whole genome shotgun (WGS) entry which is preliminary data.</text>
</comment>
<accession>A0ABT1J102</accession>
<evidence type="ECO:0000313" key="2">
    <source>
        <dbReference type="EMBL" id="MCP2311093.1"/>
    </source>
</evidence>
<dbReference type="Pfam" id="PF22659">
    <property type="entry name" value="YycE-like_C"/>
    <property type="match status" value="1"/>
</dbReference>
<dbReference type="RefSeq" id="WP_253799734.1">
    <property type="nucleotide sequence ID" value="NZ_BAAAUB010000023.1"/>
</dbReference>
<dbReference type="InterPro" id="IPR037523">
    <property type="entry name" value="VOC_core"/>
</dbReference>
<dbReference type="Gene3D" id="3.10.180.10">
    <property type="entry name" value="2,3-Dihydroxybiphenyl 1,2-Dioxygenase, domain 1"/>
    <property type="match status" value="1"/>
</dbReference>
<dbReference type="InterPro" id="IPR029068">
    <property type="entry name" value="Glyas_Bleomycin-R_OHBP_Dase"/>
</dbReference>
<dbReference type="EMBL" id="JAMZDX010000004">
    <property type="protein sequence ID" value="MCP2311093.1"/>
    <property type="molecule type" value="Genomic_DNA"/>
</dbReference>
<evidence type="ECO:0000313" key="3">
    <source>
        <dbReference type="Proteomes" id="UP001206483"/>
    </source>
</evidence>
<dbReference type="Proteomes" id="UP001206483">
    <property type="component" value="Unassembled WGS sequence"/>
</dbReference>
<organism evidence="2 3">
    <name type="scientific">Kitasatospora paracochleata</name>
    <dbReference type="NCBI Taxonomy" id="58354"/>
    <lineage>
        <taxon>Bacteria</taxon>
        <taxon>Bacillati</taxon>
        <taxon>Actinomycetota</taxon>
        <taxon>Actinomycetes</taxon>
        <taxon>Kitasatosporales</taxon>
        <taxon>Streptomycetaceae</taxon>
        <taxon>Kitasatospora</taxon>
    </lineage>
</organism>
<feature type="domain" description="VOC" evidence="1">
    <location>
        <begin position="15"/>
        <end position="138"/>
    </location>
</feature>
<gene>
    <name evidence="2" type="ORF">FHR36_004256</name>
</gene>
<dbReference type="SUPFAM" id="SSF54593">
    <property type="entry name" value="Glyoxalase/Bleomycin resistance protein/Dihydroxybiphenyl dioxygenase"/>
    <property type="match status" value="1"/>
</dbReference>
<sequence>MNQSSQQGPAVTAGMRVRIARPSRDLAAVERFYVGALGLDVLWRTEESVPGEHDLLMAGPAGGTWHFEFTRDPLKPLDPTPTVDDLFVLYLAGPVEDALVDRLIAAGGTRVPAHNAYWDEYGVTVADPDGYRLVLCSRSWNS</sequence>
<dbReference type="InterPro" id="IPR058998">
    <property type="entry name" value="YycE-like_N"/>
</dbReference>
<proteinExistence type="predicted"/>
<keyword evidence="3" id="KW-1185">Reference proteome</keyword>
<dbReference type="PROSITE" id="PS51819">
    <property type="entry name" value="VOC"/>
    <property type="match status" value="1"/>
</dbReference>
<protein>
    <submittedName>
        <fullName evidence="2">Catechol 2,3-dioxygenase-like lactoylglutathione lyase family enzyme</fullName>
    </submittedName>
</protein>